<dbReference type="OrthoDB" id="9808135at2"/>
<reference evidence="7 8" key="1">
    <citation type="submission" date="2018-11" db="EMBL/GenBank/DDBJ databases">
        <title>Parancylomarina longa gen. nov., sp. nov., isolated from sediments of southern Okinawa.</title>
        <authorList>
            <person name="Fu T."/>
        </authorList>
    </citation>
    <scope>NUCLEOTIDE SEQUENCE [LARGE SCALE GENOMIC DNA]</scope>
    <source>
        <strain evidence="7 8">T3-2 S1-C</strain>
    </source>
</reference>
<accession>A0A434AGY2</accession>
<protein>
    <recommendedName>
        <fullName evidence="6">Na(+)/H(+) antiporter NhaA</fullName>
    </recommendedName>
    <alternativeName>
        <fullName evidence="6">Sodium/proton antiporter NhaA</fullName>
    </alternativeName>
</protein>
<keyword evidence="5 6" id="KW-0472">Membrane</keyword>
<dbReference type="Gene3D" id="1.20.1530.10">
    <property type="entry name" value="Na+/H+ antiporter like domain"/>
    <property type="match status" value="1"/>
</dbReference>
<evidence type="ECO:0000313" key="7">
    <source>
        <dbReference type="EMBL" id="RUT73642.1"/>
    </source>
</evidence>
<feature type="transmembrane region" description="Helical" evidence="6">
    <location>
        <begin position="103"/>
        <end position="121"/>
    </location>
</feature>
<sequence length="433" mass="48575">MIQKILITPFQKFVKIESFSGILLFVATVIAFIWSNSTFSELYKNIWQYKIGIISDGFTLYKPLILWVNDGLMAIFFFLIGLEIKRELIIGELNTLRKASFPIFAAIGGMFVPVLLFFIFNSNPSTINAWGIPMATDIAFSLAILRVLGKRIPIGLKIFLTAFAIVDDLVAVLVIAIFYSSDIQWNLLILALLPLLLLAFLAYKKIYLKYFVFLAGILIWYLFLKSGIHPTIAGVLIAFTIPIRQKINFRTYSDKLSDIVKNISDSADNKVPVLSNQQIEQIDNLEDWTTQVQSPLQHLEHKLHNWVAFFIMPIFALANAGVSFMGDIHLDYQLVINISVCLVVGNSIGVSFMSFLSTRLKLAELPIGVRKIHVIGISFLAGIGFTMAIFVANLAFNNDPIFIDSAKIGILIGSLISGLIGYFILRFNTKRLD</sequence>
<organism evidence="7 8">
    <name type="scientific">Ancylomarina longa</name>
    <dbReference type="NCBI Taxonomy" id="2487017"/>
    <lineage>
        <taxon>Bacteria</taxon>
        <taxon>Pseudomonadati</taxon>
        <taxon>Bacteroidota</taxon>
        <taxon>Bacteroidia</taxon>
        <taxon>Marinilabiliales</taxon>
        <taxon>Marinifilaceae</taxon>
        <taxon>Ancylomarina</taxon>
    </lineage>
</organism>
<dbReference type="InterPro" id="IPR004670">
    <property type="entry name" value="NhaA"/>
</dbReference>
<keyword evidence="6" id="KW-0915">Sodium</keyword>
<keyword evidence="4 6" id="KW-1133">Transmembrane helix</keyword>
<comment type="catalytic activity">
    <reaction evidence="6">
        <text>Na(+)(in) + 2 H(+)(out) = Na(+)(out) + 2 H(+)(in)</text>
        <dbReference type="Rhea" id="RHEA:29251"/>
        <dbReference type="ChEBI" id="CHEBI:15378"/>
        <dbReference type="ChEBI" id="CHEBI:29101"/>
    </reaction>
</comment>
<feature type="transmembrane region" description="Helical" evidence="6">
    <location>
        <begin position="408"/>
        <end position="425"/>
    </location>
</feature>
<comment type="function">
    <text evidence="6">Na(+)/H(+) antiporter that extrudes sodium in exchange for external protons.</text>
</comment>
<feature type="transmembrane region" description="Helical" evidence="6">
    <location>
        <begin position="127"/>
        <end position="148"/>
    </location>
</feature>
<dbReference type="Proteomes" id="UP000282985">
    <property type="component" value="Unassembled WGS sequence"/>
</dbReference>
<evidence type="ECO:0000256" key="2">
    <source>
        <dbReference type="ARBA" id="ARBA00022475"/>
    </source>
</evidence>
<dbReference type="AlphaFoldDB" id="A0A434AGY2"/>
<dbReference type="PANTHER" id="PTHR30341">
    <property type="entry name" value="SODIUM ION/PROTON ANTIPORTER NHAA-RELATED"/>
    <property type="match status" value="1"/>
</dbReference>
<evidence type="ECO:0000256" key="4">
    <source>
        <dbReference type="ARBA" id="ARBA00022989"/>
    </source>
</evidence>
<dbReference type="GO" id="GO:0006885">
    <property type="term" value="P:regulation of pH"/>
    <property type="evidence" value="ECO:0007669"/>
    <property type="project" value="UniProtKB-UniRule"/>
</dbReference>
<feature type="transmembrane region" description="Helical" evidence="6">
    <location>
        <begin position="207"/>
        <end position="224"/>
    </location>
</feature>
<dbReference type="GO" id="GO:0015385">
    <property type="term" value="F:sodium:proton antiporter activity"/>
    <property type="evidence" value="ECO:0007669"/>
    <property type="project" value="UniProtKB-UniRule"/>
</dbReference>
<keyword evidence="6" id="KW-0739">Sodium transport</keyword>
<feature type="transmembrane region" description="Helical" evidence="6">
    <location>
        <begin position="64"/>
        <end position="82"/>
    </location>
</feature>
<dbReference type="RefSeq" id="WP_127344304.1">
    <property type="nucleotide sequence ID" value="NZ_RJJX01000018.1"/>
</dbReference>
<proteinExistence type="inferred from homology"/>
<name>A0A434AGY2_9BACT</name>
<keyword evidence="2 6" id="KW-1003">Cell membrane</keyword>
<feature type="transmembrane region" description="Helical" evidence="6">
    <location>
        <begin position="306"/>
        <end position="326"/>
    </location>
</feature>
<dbReference type="InterPro" id="IPR023171">
    <property type="entry name" value="Na/H_antiporter_dom_sf"/>
</dbReference>
<keyword evidence="8" id="KW-1185">Reference proteome</keyword>
<dbReference type="Pfam" id="PF06965">
    <property type="entry name" value="Na_H_antiport_1"/>
    <property type="match status" value="1"/>
</dbReference>
<evidence type="ECO:0000256" key="1">
    <source>
        <dbReference type="ARBA" id="ARBA00004429"/>
    </source>
</evidence>
<evidence type="ECO:0000256" key="5">
    <source>
        <dbReference type="ARBA" id="ARBA00023136"/>
    </source>
</evidence>
<evidence type="ECO:0000256" key="6">
    <source>
        <dbReference type="HAMAP-Rule" id="MF_01844"/>
    </source>
</evidence>
<comment type="subcellular location">
    <subcellularLocation>
        <location evidence="1">Cell inner membrane</location>
        <topology evidence="1">Multi-pass membrane protein</topology>
    </subcellularLocation>
    <subcellularLocation>
        <location evidence="6">Cell membrane</location>
        <topology evidence="6">Multi-pass membrane protein</topology>
    </subcellularLocation>
</comment>
<keyword evidence="6" id="KW-0406">Ion transport</keyword>
<comment type="caution">
    <text evidence="7">The sequence shown here is derived from an EMBL/GenBank/DDBJ whole genome shotgun (WGS) entry which is preliminary data.</text>
</comment>
<feature type="transmembrane region" description="Helical" evidence="6">
    <location>
        <begin position="332"/>
        <end position="353"/>
    </location>
</feature>
<feature type="transmembrane region" description="Helical" evidence="6">
    <location>
        <begin position="230"/>
        <end position="247"/>
    </location>
</feature>
<dbReference type="GO" id="GO:0005886">
    <property type="term" value="C:plasma membrane"/>
    <property type="evidence" value="ECO:0007669"/>
    <property type="project" value="UniProtKB-SubCell"/>
</dbReference>
<comment type="similarity">
    <text evidence="6">Belongs to the NhaA Na(+)/H(+) (TC 2.A.33) antiporter family.</text>
</comment>
<evidence type="ECO:0000256" key="3">
    <source>
        <dbReference type="ARBA" id="ARBA00022692"/>
    </source>
</evidence>
<dbReference type="NCBIfam" id="TIGR00773">
    <property type="entry name" value="NhaA"/>
    <property type="match status" value="1"/>
</dbReference>
<feature type="transmembrane region" description="Helical" evidence="6">
    <location>
        <begin position="160"/>
        <end position="179"/>
    </location>
</feature>
<feature type="transmembrane region" description="Helical" evidence="6">
    <location>
        <begin position="12"/>
        <end position="34"/>
    </location>
</feature>
<dbReference type="HAMAP" id="MF_01844">
    <property type="entry name" value="NhaA"/>
    <property type="match status" value="1"/>
</dbReference>
<feature type="transmembrane region" description="Helical" evidence="6">
    <location>
        <begin position="374"/>
        <end position="396"/>
    </location>
</feature>
<dbReference type="EMBL" id="RJJX01000018">
    <property type="protein sequence ID" value="RUT73642.1"/>
    <property type="molecule type" value="Genomic_DNA"/>
</dbReference>
<gene>
    <name evidence="6 7" type="primary">nhaA</name>
    <name evidence="7" type="ORF">DLK05_12510</name>
</gene>
<feature type="transmembrane region" description="Helical" evidence="6">
    <location>
        <begin position="185"/>
        <end position="202"/>
    </location>
</feature>
<evidence type="ECO:0000313" key="8">
    <source>
        <dbReference type="Proteomes" id="UP000282985"/>
    </source>
</evidence>
<keyword evidence="3 6" id="KW-0812">Transmembrane</keyword>
<dbReference type="PANTHER" id="PTHR30341:SF0">
    <property type="entry name" value="NA(+)_H(+) ANTIPORTER NHAA"/>
    <property type="match status" value="1"/>
</dbReference>
<keyword evidence="6" id="KW-0050">Antiport</keyword>
<keyword evidence="6" id="KW-0813">Transport</keyword>